<organism evidence="3 4">
    <name type="scientific">Hypsibius exemplaris</name>
    <name type="common">Freshwater tardigrade</name>
    <dbReference type="NCBI Taxonomy" id="2072580"/>
    <lineage>
        <taxon>Eukaryota</taxon>
        <taxon>Metazoa</taxon>
        <taxon>Ecdysozoa</taxon>
        <taxon>Tardigrada</taxon>
        <taxon>Eutardigrada</taxon>
        <taxon>Parachela</taxon>
        <taxon>Hypsibioidea</taxon>
        <taxon>Hypsibiidae</taxon>
        <taxon>Hypsibius</taxon>
    </lineage>
</organism>
<dbReference type="InterPro" id="IPR036871">
    <property type="entry name" value="PX_dom_sf"/>
</dbReference>
<gene>
    <name evidence="3" type="ORF">BV898_14826</name>
</gene>
<dbReference type="EMBL" id="MTYJ01000187">
    <property type="protein sequence ID" value="OWA50305.1"/>
    <property type="molecule type" value="Genomic_DNA"/>
</dbReference>
<evidence type="ECO:0000313" key="3">
    <source>
        <dbReference type="EMBL" id="OWA50305.1"/>
    </source>
</evidence>
<name>A0A9X6NA80_HYPEX</name>
<evidence type="ECO:0000256" key="1">
    <source>
        <dbReference type="SAM" id="MobiDB-lite"/>
    </source>
</evidence>
<proteinExistence type="predicted"/>
<feature type="region of interest" description="Disordered" evidence="1">
    <location>
        <begin position="1"/>
        <end position="56"/>
    </location>
</feature>
<dbReference type="InterPro" id="IPR001849">
    <property type="entry name" value="PH_domain"/>
</dbReference>
<evidence type="ECO:0000259" key="2">
    <source>
        <dbReference type="SMART" id="SM00233"/>
    </source>
</evidence>
<reference evidence="4" key="1">
    <citation type="submission" date="2017-01" db="EMBL/GenBank/DDBJ databases">
        <title>Comparative genomics of anhydrobiosis in the tardigrade Hypsibius dujardini.</title>
        <authorList>
            <person name="Yoshida Y."/>
            <person name="Koutsovoulos G."/>
            <person name="Laetsch D."/>
            <person name="Stevens L."/>
            <person name="Kumar S."/>
            <person name="Horikawa D."/>
            <person name="Ishino K."/>
            <person name="Komine S."/>
            <person name="Tomita M."/>
            <person name="Blaxter M."/>
            <person name="Arakawa K."/>
        </authorList>
    </citation>
    <scope>NUCLEOTIDE SEQUENCE [LARGE SCALE GENOMIC DNA]</scope>
    <source>
        <strain evidence="4">Z151</strain>
    </source>
</reference>
<protein>
    <submittedName>
        <fullName evidence="3">Phospholipase D1</fullName>
    </submittedName>
</protein>
<dbReference type="Gene3D" id="3.30.1520.10">
    <property type="entry name" value="Phox-like domain"/>
    <property type="match status" value="1"/>
</dbReference>
<dbReference type="AlphaFoldDB" id="A0A9X6NA80"/>
<feature type="domain" description="PH" evidence="2">
    <location>
        <begin position="341"/>
        <end position="454"/>
    </location>
</feature>
<dbReference type="GO" id="GO:0035091">
    <property type="term" value="F:phosphatidylinositol binding"/>
    <property type="evidence" value="ECO:0007669"/>
    <property type="project" value="InterPro"/>
</dbReference>
<dbReference type="SMART" id="SM00233">
    <property type="entry name" value="PH"/>
    <property type="match status" value="1"/>
</dbReference>
<dbReference type="SUPFAM" id="SSF56024">
    <property type="entry name" value="Phospholipase D/nuclease"/>
    <property type="match status" value="1"/>
</dbReference>
<dbReference type="Proteomes" id="UP000192578">
    <property type="component" value="Unassembled WGS sequence"/>
</dbReference>
<keyword evidence="4" id="KW-1185">Reference proteome</keyword>
<comment type="caution">
    <text evidence="3">The sequence shown here is derived from an EMBL/GenBank/DDBJ whole genome shotgun (WGS) entry which is preliminary data.</text>
</comment>
<accession>A0A9X6NA80</accession>
<evidence type="ECO:0000313" key="4">
    <source>
        <dbReference type="Proteomes" id="UP000192578"/>
    </source>
</evidence>
<sequence>MYSPPSTPSWAKGDGIGSSASSKESNKPKTFATGKVYPHEKYKQSPVHTPNPSWGLRSYQAPSVFNSDSEYPVRINARIPDRPAPAFLDIDRDYASTPIDTTLGAEANGPSDATKNTKVSAETRAQLRQPDMRGSHFEIPDIPLKIHEESDVFLREKREAEKYLDKDDVYLQSGKGLPYSTIYKLKRALPDPRSPTFIPGAAVDISVIDVLNTDLMGRTSKTHTYAIKVCNGEYEWIVRKTFDDWRQLHGALKGLQKRLAGEFPQILPGFTAKTDVDKAELPRFPTTEDDSVPAAELPGRMHGFTKYLRYLVGNGTCRDHVAVRSFLEISPFSLVHGLGAKMKEGYVMQRIADVPVKPFPISMICGNMADGAKWLERWLVVKESCLILVDPFDASVKDVMLADATLEVDGGLFESGVPRGIAVKQSTRRLILQCHTEKDVSEFVMELTFMKHVTARDYSGSNLHGSFAPLRENCYVKWLVDGKAYFKAVADAMEAAKEELFICGWW</sequence>
<dbReference type="SUPFAM" id="SSF64268">
    <property type="entry name" value="PX domain"/>
    <property type="match status" value="1"/>
</dbReference>
<dbReference type="OrthoDB" id="14911at2759"/>